<sequence>ENLYDGCDCSGIQRNAAGTLYSTTRYTWIINAPGLNGMRFDSACGGNHGDIYNVVSIGQRRGFRLKGDYHDVYHVTAYDNSRQDISLPEYKFCGLDVESDDHLGNWNSNLYNSIAEGSLECTSRLCRPGGIKPWTDTVEIEGQTLHWIHFSNLETSGIWFGRSMSVDKNDVPNFNPPWAVPMFEMQAPWLRNQSRSDSALQESFGKVPWDYRKQSYDFRPKKGSYLIDSGVVIPGVNNGEDVDNSIVKA</sequence>
<organism evidence="1">
    <name type="scientific">marine metagenome</name>
    <dbReference type="NCBI Taxonomy" id="408172"/>
    <lineage>
        <taxon>unclassified sequences</taxon>
        <taxon>metagenomes</taxon>
        <taxon>ecological metagenomes</taxon>
    </lineage>
</organism>
<feature type="non-terminal residue" evidence="1">
    <location>
        <position position="1"/>
    </location>
</feature>
<proteinExistence type="predicted"/>
<dbReference type="EMBL" id="UINC01194880">
    <property type="protein sequence ID" value="SVE11181.1"/>
    <property type="molecule type" value="Genomic_DNA"/>
</dbReference>
<protein>
    <submittedName>
        <fullName evidence="1">Uncharacterized protein</fullName>
    </submittedName>
</protein>
<name>A0A383AU94_9ZZZZ</name>
<feature type="non-terminal residue" evidence="1">
    <location>
        <position position="249"/>
    </location>
</feature>
<reference evidence="1" key="1">
    <citation type="submission" date="2018-05" db="EMBL/GenBank/DDBJ databases">
        <authorList>
            <person name="Lanie J.A."/>
            <person name="Ng W.-L."/>
            <person name="Kazmierczak K.M."/>
            <person name="Andrzejewski T.M."/>
            <person name="Davidsen T.M."/>
            <person name="Wayne K.J."/>
            <person name="Tettelin H."/>
            <person name="Glass J.I."/>
            <person name="Rusch D."/>
            <person name="Podicherti R."/>
            <person name="Tsui H.-C.T."/>
            <person name="Winkler M.E."/>
        </authorList>
    </citation>
    <scope>NUCLEOTIDE SEQUENCE</scope>
</reference>
<dbReference type="AlphaFoldDB" id="A0A383AU94"/>
<evidence type="ECO:0000313" key="1">
    <source>
        <dbReference type="EMBL" id="SVE11181.1"/>
    </source>
</evidence>
<gene>
    <name evidence="1" type="ORF">METZ01_LOCUS464035</name>
</gene>
<accession>A0A383AU94</accession>